<evidence type="ECO:0000256" key="12">
    <source>
        <dbReference type="ARBA" id="ARBA00023136"/>
    </source>
</evidence>
<evidence type="ECO:0000256" key="11">
    <source>
        <dbReference type="ARBA" id="ARBA00022879"/>
    </source>
</evidence>
<keyword evidence="11 17" id="KW-0261">Viral envelope protein</keyword>
<accession>A0A6M5E3S6</accession>
<evidence type="ECO:0000256" key="9">
    <source>
        <dbReference type="ARBA" id="ARBA00022844"/>
    </source>
</evidence>
<evidence type="ECO:0000256" key="4">
    <source>
        <dbReference type="ARBA" id="ARBA00022511"/>
    </source>
</evidence>
<evidence type="ECO:0000256" key="2">
    <source>
        <dbReference type="ARBA" id="ARBA00004182"/>
    </source>
</evidence>
<dbReference type="SUPFAM" id="SSF58069">
    <property type="entry name" value="Virus ectodomain"/>
    <property type="match status" value="1"/>
</dbReference>
<evidence type="ECO:0000313" key="17">
    <source>
        <dbReference type="EMBL" id="QJT93254.1"/>
    </source>
</evidence>
<evidence type="ECO:0000256" key="15">
    <source>
        <dbReference type="SAM" id="MobiDB-lite"/>
    </source>
</evidence>
<keyword evidence="14" id="KW-1160">Virus entry into host cell</keyword>
<evidence type="ECO:0000256" key="7">
    <source>
        <dbReference type="ARBA" id="ARBA00022595"/>
    </source>
</evidence>
<organism evidence="17">
    <name type="scientific">Syconycteris australis gammaretrovirus</name>
    <dbReference type="NCBI Taxonomy" id="2730658"/>
    <lineage>
        <taxon>Viruses</taxon>
        <taxon>Riboviria</taxon>
        <taxon>Pararnavirae</taxon>
        <taxon>Artverviricota</taxon>
        <taxon>Revtraviricetes</taxon>
        <taxon>Ortervirales</taxon>
        <taxon>Retroviridae</taxon>
        <taxon>Orthoretrovirinae</taxon>
        <taxon>Gammaretrovirus</taxon>
    </lineage>
</organism>
<feature type="transmembrane region" description="Helical" evidence="16">
    <location>
        <begin position="619"/>
        <end position="641"/>
    </location>
</feature>
<dbReference type="EMBL" id="MN413612">
    <property type="protein sequence ID" value="QJT93254.1"/>
    <property type="molecule type" value="Genomic_RNA"/>
</dbReference>
<comment type="subcellular location">
    <subcellularLocation>
        <location evidence="1">Host cell membrane</location>
    </subcellularLocation>
    <subcellularLocation>
        <location evidence="2">Virion membrane</location>
    </subcellularLocation>
</comment>
<keyword evidence="10" id="KW-1043">Host membrane</keyword>
<dbReference type="SUPFAM" id="SSF49830">
    <property type="entry name" value="ENV polyprotein, receptor-binding domain"/>
    <property type="match status" value="1"/>
</dbReference>
<evidence type="ECO:0000256" key="13">
    <source>
        <dbReference type="ARBA" id="ARBA00023180"/>
    </source>
</evidence>
<dbReference type="Pfam" id="PF00429">
    <property type="entry name" value="TLV_coat"/>
    <property type="match status" value="1"/>
</dbReference>
<evidence type="ECO:0000256" key="8">
    <source>
        <dbReference type="ARBA" id="ARBA00022804"/>
    </source>
</evidence>
<evidence type="ECO:0000256" key="16">
    <source>
        <dbReference type="SAM" id="Phobius"/>
    </source>
</evidence>
<dbReference type="Gene3D" id="1.10.287.210">
    <property type="match status" value="1"/>
</dbReference>
<keyword evidence="6" id="KW-0945">Host-virus interaction</keyword>
<dbReference type="CDD" id="cd09851">
    <property type="entry name" value="HTLV-1-like_HR1-HR2"/>
    <property type="match status" value="1"/>
</dbReference>
<keyword evidence="3" id="KW-1168">Fusion of virus membrane with host membrane</keyword>
<evidence type="ECO:0000256" key="6">
    <source>
        <dbReference type="ARBA" id="ARBA00022581"/>
    </source>
</evidence>
<keyword evidence="9" id="KW-0946">Virion</keyword>
<sequence length="673" mass="74118">MLHTSSLHHRWRPMSPGNWKRLIILLSCVLGGDGVSPESKNPHRPVTLTWQVLSQTGHVVWETQAIQPSGTWWPSLKPDWCALAAGLETWDIPDSDIPASARDRPINSDYRAATKQVSWGAPGCSYPRARARIADSDFYVCPRDGRTPSDARRCGGLESLYCKEWGCETTGAAYWNPTSSWDLITVQWDQDRRGKASRGLSFKGYPSSNPCDLSGWCNPLKIDFTVKGKAYTGWVKGRTWGLRLYRTGHPGVLMTVRLKITSGPTIVIGPDSVLAEQGPPKKPSPSLRLHPSPPQADNRSTPTGQTTPDPPAPTTGDRLFGLIQGAFLALNATDPEATKSCWLCLALGPPYYEGIASSGEVVMSTNQSQCRWEAARGKLTLTEVSGYGLCIGKVPSTHQHLCNQTLAINSSQANKYLHPSNRSWWSCNTGLTPCISTSIFNQSRDFCVQVQLIPRVYYHSDEALLQVFNNPNPRHKREPVSLTLAALLGLGIAAGIGTGSAALIKGPIDLQSGLTNLQAAIDTDLQALQDSISKLESSLTSLSEVVLQNRRGLDLLFLKEGGLCAALKEECCFYVDHSGAVRESMNKLKERLNTRQLERQKTQSWYEGWFNSSPWYTTLLSAITGPLLLLLLLLTIGPCIINRLVQFINNRVSAVKILVLRQKYQVIDSEDNL</sequence>
<dbReference type="GO" id="GO:0019064">
    <property type="term" value="P:fusion of virus membrane with host plasma membrane"/>
    <property type="evidence" value="ECO:0007669"/>
    <property type="project" value="UniProtKB-KW"/>
</dbReference>
<keyword evidence="12 16" id="KW-0472">Membrane</keyword>
<dbReference type="GO" id="GO:0019031">
    <property type="term" value="C:viral envelope"/>
    <property type="evidence" value="ECO:0007669"/>
    <property type="project" value="UniProtKB-KW"/>
</dbReference>
<evidence type="ECO:0000256" key="10">
    <source>
        <dbReference type="ARBA" id="ARBA00022870"/>
    </source>
</evidence>
<dbReference type="GO" id="GO:0019062">
    <property type="term" value="P:virion attachment to host cell"/>
    <property type="evidence" value="ECO:0007669"/>
    <property type="project" value="UniProtKB-KW"/>
</dbReference>
<keyword evidence="8" id="KW-1161">Viral attachment to host cell</keyword>
<reference evidence="17" key="1">
    <citation type="journal article" date="2020" name="Proc. Natl. Acad. Sci. U.S.A.">
        <title>Infectious KoRV-related retroviruses circulating in Australian bats.</title>
        <authorList>
            <person name="Hayward J.A."/>
            <person name="Tachedjian M."/>
            <person name="Kohl C."/>
            <person name="Johnson A."/>
            <person name="Dearnley M."/>
            <person name="Jesaveluk B."/>
            <person name="Langer C."/>
            <person name="Solymosi P.D."/>
            <person name="Hille G."/>
            <person name="Nitsche A."/>
            <person name="Sanchez C.A."/>
            <person name="Werner A."/>
            <person name="Kontos D."/>
            <person name="Crameri G."/>
            <person name="Marsh G.A."/>
            <person name="Baker M.L."/>
            <person name="Poumbourios P."/>
            <person name="Drummer H.E."/>
            <person name="Holmes E.C."/>
            <person name="Wang L.F."/>
            <person name="Smith I."/>
            <person name="Tachedjian G."/>
        </authorList>
    </citation>
    <scope>NUCLEOTIDE SEQUENCE</scope>
    <source>
        <strain evidence="17">SaGRV</strain>
    </source>
</reference>
<proteinExistence type="predicted"/>
<keyword evidence="16" id="KW-1133">Transmembrane helix</keyword>
<dbReference type="InterPro" id="IPR008981">
    <property type="entry name" value="FMuLV_rcpt-bd"/>
</dbReference>
<evidence type="ECO:0000256" key="5">
    <source>
        <dbReference type="ARBA" id="ARBA00022521"/>
    </source>
</evidence>
<keyword evidence="16" id="KW-0812">Transmembrane</keyword>
<dbReference type="Gene3D" id="3.90.310.10">
    <property type="entry name" value="ENV polyprotein, receptor-binding domain"/>
    <property type="match status" value="1"/>
</dbReference>
<dbReference type="GO" id="GO:0020002">
    <property type="term" value="C:host cell plasma membrane"/>
    <property type="evidence" value="ECO:0007669"/>
    <property type="project" value="UniProtKB-SubCell"/>
</dbReference>
<keyword evidence="4" id="KW-1032">Host cell membrane</keyword>
<name>A0A6M5E3S6_9GAMR</name>
<evidence type="ECO:0000256" key="3">
    <source>
        <dbReference type="ARBA" id="ARBA00022506"/>
    </source>
</evidence>
<dbReference type="PANTHER" id="PTHR10424">
    <property type="entry name" value="VIRAL ENVELOPE PROTEIN"/>
    <property type="match status" value="1"/>
</dbReference>
<evidence type="ECO:0000256" key="14">
    <source>
        <dbReference type="ARBA" id="ARBA00023296"/>
    </source>
</evidence>
<keyword evidence="7" id="KW-1162">Viral penetration into host cytoplasm</keyword>
<keyword evidence="5" id="KW-1169">Fusion of virus membrane with host cell membrane</keyword>
<dbReference type="InterPro" id="IPR018154">
    <property type="entry name" value="TLV/ENV_coat_polyprotein"/>
</dbReference>
<evidence type="ECO:0000256" key="1">
    <source>
        <dbReference type="ARBA" id="ARBA00004165"/>
    </source>
</evidence>
<dbReference type="GO" id="GO:0055036">
    <property type="term" value="C:virion membrane"/>
    <property type="evidence" value="ECO:0007669"/>
    <property type="project" value="UniProtKB-SubCell"/>
</dbReference>
<protein>
    <submittedName>
        <fullName evidence="17">Envelope protein</fullName>
    </submittedName>
</protein>
<feature type="region of interest" description="Disordered" evidence="15">
    <location>
        <begin position="271"/>
        <end position="316"/>
    </location>
</feature>
<keyword evidence="13" id="KW-0325">Glycoprotein</keyword>
<dbReference type="GO" id="GO:0046718">
    <property type="term" value="P:symbiont entry into host cell"/>
    <property type="evidence" value="ECO:0007669"/>
    <property type="project" value="UniProtKB-KW"/>
</dbReference>
<dbReference type="PANTHER" id="PTHR10424:SF82">
    <property type="entry name" value="ENVELOPE GLYCOPROTEIN-RELATED"/>
    <property type="match status" value="1"/>
</dbReference>